<dbReference type="InterPro" id="IPR053378">
    <property type="entry name" value="Prenyl_diphosphate_synthase"/>
</dbReference>
<dbReference type="Gene3D" id="1.10.600.10">
    <property type="entry name" value="Farnesyl Diphosphate Synthase"/>
    <property type="match status" value="1"/>
</dbReference>
<evidence type="ECO:0000313" key="8">
    <source>
        <dbReference type="EMBL" id="MCU5746343.1"/>
    </source>
</evidence>
<dbReference type="PANTHER" id="PTHR43281:SF1">
    <property type="entry name" value="FARNESYL DIPHOSPHATE SYNTHASE"/>
    <property type="match status" value="1"/>
</dbReference>
<evidence type="ECO:0000256" key="4">
    <source>
        <dbReference type="ARBA" id="ARBA00022723"/>
    </source>
</evidence>
<dbReference type="InterPro" id="IPR008949">
    <property type="entry name" value="Isoprenoid_synthase_dom_sf"/>
</dbReference>
<sequence length="301" mass="33827">MLLMRMNRTMNPQMNKYISLINDELKQIVPSSFLGTNLEESMQYSLEAGGKRIRPLLTLLTLQTLNKDIHYGMQTALALEMIHTYSLIHDDLPSMDDDDYRRGQLTNHKVFGEWKAILAGDALLTKAFQLISNDHLLATEVRIQIIKRLSEASGHMGMVGGQVLDMESENKEIDLETLQLIHKTKTGALLKFAVMAAVDIAQPNNHIAQSLERFSEHLGLMFQIKDDLLDVYGDEDKLGKSVGSDVSNHKSTYVSLLGKKGAEEKLNDEAVAAKSILNEIERDYDVSNLSEIVDLFANRDH</sequence>
<evidence type="ECO:0000313" key="9">
    <source>
        <dbReference type="Proteomes" id="UP001209553"/>
    </source>
</evidence>
<comment type="caution">
    <text evidence="8">The sequence shown here is derived from an EMBL/GenBank/DDBJ whole genome shotgun (WGS) entry which is preliminary data.</text>
</comment>
<evidence type="ECO:0000256" key="3">
    <source>
        <dbReference type="ARBA" id="ARBA00022679"/>
    </source>
</evidence>
<organism evidence="8 9">
    <name type="scientific">Staphylococcus marylandisciuri</name>
    <dbReference type="NCBI Taxonomy" id="2981529"/>
    <lineage>
        <taxon>Bacteria</taxon>
        <taxon>Bacillati</taxon>
        <taxon>Bacillota</taxon>
        <taxon>Bacilli</taxon>
        <taxon>Bacillales</taxon>
        <taxon>Staphylococcaceae</taxon>
        <taxon>Staphylococcus</taxon>
    </lineage>
</organism>
<dbReference type="InterPro" id="IPR000092">
    <property type="entry name" value="Polyprenyl_synt"/>
</dbReference>
<dbReference type="CDD" id="cd00685">
    <property type="entry name" value="Trans_IPPS_HT"/>
    <property type="match status" value="1"/>
</dbReference>
<evidence type="ECO:0000256" key="7">
    <source>
        <dbReference type="RuleBase" id="RU004466"/>
    </source>
</evidence>
<dbReference type="SFLD" id="SFLDG01017">
    <property type="entry name" value="Polyprenyl_Transferase_Like"/>
    <property type="match status" value="1"/>
</dbReference>
<keyword evidence="4" id="KW-0479">Metal-binding</keyword>
<evidence type="ECO:0000256" key="5">
    <source>
        <dbReference type="ARBA" id="ARBA00022842"/>
    </source>
</evidence>
<protein>
    <submittedName>
        <fullName evidence="8">Polyprenyl synthetase family protein</fullName>
    </submittedName>
</protein>
<evidence type="ECO:0000256" key="6">
    <source>
        <dbReference type="ARBA" id="ARBA00023229"/>
    </source>
</evidence>
<reference evidence="8 9" key="1">
    <citation type="journal article" date="2023" name="Int. J. Syst. Evol. Microbiol.">
        <title>Streptococcus sciuri sp. nov., Staphylococcus marylandisciuri sp. nov. and Staphylococcus americanisciuri sp. nov., isolated from faeces of eastern grey squirrel (Sciurus carolinensis).</title>
        <authorList>
            <person name="Volokhov D.V."/>
            <person name="Zagorodnyaya T.A."/>
            <person name="Furtak V.A."/>
            <person name="Nattanmai G."/>
            <person name="Randall L."/>
            <person name="Jose S."/>
            <person name="Gao Y."/>
            <person name="Eisenberg T."/>
            <person name="Delmonte P."/>
            <person name="Blom J."/>
            <person name="Mitchell K.K."/>
        </authorList>
    </citation>
    <scope>NUCLEOTIDE SEQUENCE [LARGE SCALE GENOMIC DNA]</scope>
    <source>
        <strain evidence="8 9">SQ8-PEA</strain>
    </source>
</reference>
<comment type="cofactor">
    <cofactor evidence="1">
        <name>Mg(2+)</name>
        <dbReference type="ChEBI" id="CHEBI:18420"/>
    </cofactor>
</comment>
<dbReference type="Proteomes" id="UP001209553">
    <property type="component" value="Unassembled WGS sequence"/>
</dbReference>
<proteinExistence type="inferred from homology"/>
<evidence type="ECO:0000256" key="2">
    <source>
        <dbReference type="ARBA" id="ARBA00006706"/>
    </source>
</evidence>
<dbReference type="PROSITE" id="PS00723">
    <property type="entry name" value="POLYPRENYL_SYNTHASE_1"/>
    <property type="match status" value="1"/>
</dbReference>
<dbReference type="EMBL" id="JAOPKZ010000010">
    <property type="protein sequence ID" value="MCU5746343.1"/>
    <property type="molecule type" value="Genomic_DNA"/>
</dbReference>
<gene>
    <name evidence="8" type="ORF">N9R04_06385</name>
</gene>
<dbReference type="SUPFAM" id="SSF48576">
    <property type="entry name" value="Terpenoid synthases"/>
    <property type="match status" value="1"/>
</dbReference>
<dbReference type="SFLD" id="SFLDS00005">
    <property type="entry name" value="Isoprenoid_Synthase_Type_I"/>
    <property type="match status" value="1"/>
</dbReference>
<dbReference type="PANTHER" id="PTHR43281">
    <property type="entry name" value="FARNESYL DIPHOSPHATE SYNTHASE"/>
    <property type="match status" value="1"/>
</dbReference>
<keyword evidence="3 7" id="KW-0808">Transferase</keyword>
<evidence type="ECO:0000256" key="1">
    <source>
        <dbReference type="ARBA" id="ARBA00001946"/>
    </source>
</evidence>
<keyword evidence="9" id="KW-1185">Reference proteome</keyword>
<dbReference type="Pfam" id="PF00348">
    <property type="entry name" value="polyprenyl_synt"/>
    <property type="match status" value="1"/>
</dbReference>
<accession>A0ABT2QQS7</accession>
<keyword evidence="5" id="KW-0460">Magnesium</keyword>
<dbReference type="PROSITE" id="PS00444">
    <property type="entry name" value="POLYPRENYL_SYNTHASE_2"/>
    <property type="match status" value="1"/>
</dbReference>
<dbReference type="InterPro" id="IPR033749">
    <property type="entry name" value="Polyprenyl_synt_CS"/>
</dbReference>
<comment type="similarity">
    <text evidence="2 7">Belongs to the FPP/GGPP synthase family.</text>
</comment>
<keyword evidence="6" id="KW-0414">Isoprene biosynthesis</keyword>
<dbReference type="NCBIfam" id="NF045485">
    <property type="entry name" value="FPPsyn"/>
    <property type="match status" value="1"/>
</dbReference>
<name>A0ABT2QQS7_9STAP</name>